<dbReference type="InterPro" id="IPR001648">
    <property type="entry name" value="Ribosomal_bS18"/>
</dbReference>
<gene>
    <name evidence="4" type="primary">rps18</name>
</gene>
<keyword evidence="3" id="KW-0687">Ribonucleoprotein</keyword>
<name>A0A7T7BWC8_9STRA</name>
<comment type="similarity">
    <text evidence="1">Belongs to the bacterial ribosomal protein bS18 family.</text>
</comment>
<evidence type="ECO:0000256" key="2">
    <source>
        <dbReference type="ARBA" id="ARBA00022980"/>
    </source>
</evidence>
<keyword evidence="2 4" id="KW-0689">Ribosomal protein</keyword>
<reference evidence="4" key="1">
    <citation type="submission" date="2020-10" db="EMBL/GenBank/DDBJ databases">
        <title>Complete chloroplast genome of the Synurophyceae Poterioochromonas malhamensis (Pringsheim) R.A.Andersen 2017 from Van Lake in Eastern Anatolia.</title>
        <authorList>
            <person name="Gastineau R."/>
            <person name="Yilmaz E."/>
            <person name="Solak C.N."/>
            <person name="Lemieux C."/>
            <person name="Turmel M."/>
            <person name="Witkowski A."/>
        </authorList>
    </citation>
    <scope>NUCLEOTIDE SEQUENCE</scope>
    <source>
        <strain evidence="4">SZCZR2049</strain>
    </source>
</reference>
<dbReference type="Pfam" id="PF01084">
    <property type="entry name" value="Ribosomal_S18"/>
    <property type="match status" value="1"/>
</dbReference>
<dbReference type="RefSeq" id="YP_010139356.1">
    <property type="nucleotide sequence ID" value="NC_056910.1"/>
</dbReference>
<keyword evidence="4" id="KW-0934">Plastid</keyword>
<evidence type="ECO:0000256" key="1">
    <source>
        <dbReference type="ARBA" id="ARBA00005589"/>
    </source>
</evidence>
<evidence type="ECO:0000256" key="3">
    <source>
        <dbReference type="ARBA" id="ARBA00023274"/>
    </source>
</evidence>
<dbReference type="GeneID" id="67132918"/>
<dbReference type="PANTHER" id="PTHR13479">
    <property type="entry name" value="30S RIBOSOMAL PROTEIN S18"/>
    <property type="match status" value="1"/>
</dbReference>
<sequence length="161" mass="19843">MYTKQQQQIKRFLKKKNRKKVKLFSKKISKKRTKSWKKIRWEQRLLTPEKKLLLAKINKKKKIRKKDLYKKLLKRSKQKMHYTNLYLLNAFLTRQGRIKSRKITKITIFEQKKIAILIKKARCFGLIPFLSEVKKPLQTKWQKRYNKMKAERLKRKNNKKV</sequence>
<dbReference type="GO" id="GO:0006412">
    <property type="term" value="P:translation"/>
    <property type="evidence" value="ECO:0007669"/>
    <property type="project" value="InterPro"/>
</dbReference>
<dbReference type="GO" id="GO:0003735">
    <property type="term" value="F:structural constituent of ribosome"/>
    <property type="evidence" value="ECO:0007669"/>
    <property type="project" value="InterPro"/>
</dbReference>
<dbReference type="Gene3D" id="4.10.640.10">
    <property type="entry name" value="Ribosomal protein S18"/>
    <property type="match status" value="1"/>
</dbReference>
<accession>A0A7T7BWC8</accession>
<dbReference type="EMBL" id="MW175522">
    <property type="protein sequence ID" value="QQK55022.1"/>
    <property type="molecule type" value="Genomic_DNA"/>
</dbReference>
<dbReference type="InterPro" id="IPR036870">
    <property type="entry name" value="Ribosomal_bS18_sf"/>
</dbReference>
<dbReference type="SUPFAM" id="SSF46911">
    <property type="entry name" value="Ribosomal protein S18"/>
    <property type="match status" value="1"/>
</dbReference>
<organism evidence="4">
    <name type="scientific">Poterioochromonas malhamensis</name>
    <dbReference type="NCBI Taxonomy" id="88167"/>
    <lineage>
        <taxon>Eukaryota</taxon>
        <taxon>Sar</taxon>
        <taxon>Stramenopiles</taxon>
        <taxon>Ochrophyta</taxon>
        <taxon>Synurophyceae</taxon>
        <taxon>Ochromonadales</taxon>
        <taxon>Ochromonadaceae</taxon>
        <taxon>Poterioochromonas</taxon>
    </lineage>
</organism>
<dbReference type="PANTHER" id="PTHR13479:SF40">
    <property type="entry name" value="SMALL RIBOSOMAL SUBUNIT PROTEIN BS18M"/>
    <property type="match status" value="1"/>
</dbReference>
<geneLocation type="plastid" evidence="4"/>
<evidence type="ECO:0000313" key="4">
    <source>
        <dbReference type="EMBL" id="QQK55022.1"/>
    </source>
</evidence>
<dbReference type="GO" id="GO:0070181">
    <property type="term" value="F:small ribosomal subunit rRNA binding"/>
    <property type="evidence" value="ECO:0007669"/>
    <property type="project" value="TreeGrafter"/>
</dbReference>
<proteinExistence type="inferred from homology"/>
<dbReference type="AlphaFoldDB" id="A0A7T7BWC8"/>
<dbReference type="PRINTS" id="PR00974">
    <property type="entry name" value="RIBOSOMALS18"/>
</dbReference>
<protein>
    <submittedName>
        <fullName evidence="4">Ribosomal protein S18</fullName>
    </submittedName>
</protein>
<dbReference type="GO" id="GO:0005763">
    <property type="term" value="C:mitochondrial small ribosomal subunit"/>
    <property type="evidence" value="ECO:0007669"/>
    <property type="project" value="TreeGrafter"/>
</dbReference>